<evidence type="ECO:0000259" key="4">
    <source>
        <dbReference type="PROSITE" id="PS50949"/>
    </source>
</evidence>
<keyword evidence="1" id="KW-0805">Transcription regulation</keyword>
<evidence type="ECO:0000256" key="3">
    <source>
        <dbReference type="ARBA" id="ARBA00023163"/>
    </source>
</evidence>
<evidence type="ECO:0000256" key="1">
    <source>
        <dbReference type="ARBA" id="ARBA00023015"/>
    </source>
</evidence>
<dbReference type="Pfam" id="PF00392">
    <property type="entry name" value="GntR"/>
    <property type="match status" value="1"/>
</dbReference>
<dbReference type="SMART" id="SM00895">
    <property type="entry name" value="FCD"/>
    <property type="match status" value="1"/>
</dbReference>
<dbReference type="SUPFAM" id="SSF48008">
    <property type="entry name" value="GntR ligand-binding domain-like"/>
    <property type="match status" value="1"/>
</dbReference>
<gene>
    <name evidence="5" type="ORF">ACFQMJ_20095</name>
</gene>
<dbReference type="CDD" id="cd07377">
    <property type="entry name" value="WHTH_GntR"/>
    <property type="match status" value="1"/>
</dbReference>
<evidence type="ECO:0000256" key="2">
    <source>
        <dbReference type="ARBA" id="ARBA00023125"/>
    </source>
</evidence>
<dbReference type="InterPro" id="IPR008920">
    <property type="entry name" value="TF_FadR/GntR_C"/>
</dbReference>
<proteinExistence type="predicted"/>
<dbReference type="InterPro" id="IPR036390">
    <property type="entry name" value="WH_DNA-bd_sf"/>
</dbReference>
<dbReference type="Pfam" id="PF07729">
    <property type="entry name" value="FCD"/>
    <property type="match status" value="1"/>
</dbReference>
<dbReference type="PROSITE" id="PS50949">
    <property type="entry name" value="HTH_GNTR"/>
    <property type="match status" value="1"/>
</dbReference>
<dbReference type="EMBL" id="JBHTAI010000012">
    <property type="protein sequence ID" value="MFC7150842.1"/>
    <property type="molecule type" value="Genomic_DNA"/>
</dbReference>
<evidence type="ECO:0000313" key="6">
    <source>
        <dbReference type="Proteomes" id="UP001596378"/>
    </source>
</evidence>
<comment type="caution">
    <text evidence="5">The sequence shown here is derived from an EMBL/GenBank/DDBJ whole genome shotgun (WGS) entry which is preliminary data.</text>
</comment>
<feature type="domain" description="HTH gntR-type" evidence="4">
    <location>
        <begin position="4"/>
        <end position="71"/>
    </location>
</feature>
<sequence>MKIHSISESVYSALKSAILDGTLPPGERLIVTDIAGRYEISQAPVREALERLKMEGLIVGQPNKGSVVSNITAKEIRDLFVLRELIEAYAVRSSMASLTDADFSALLRVLDGMGEAVRERDNLKILEQDMAFHGYLYRKCDNGAILELWNQMKTKMMRFMAISNRYHSTDNLVEWHLRLIDALKSNDPELAEREFIEHMHAYKIIPME</sequence>
<protein>
    <submittedName>
        <fullName evidence="5">GntR family transcriptional regulator</fullName>
    </submittedName>
</protein>
<dbReference type="Gene3D" id="1.10.10.10">
    <property type="entry name" value="Winged helix-like DNA-binding domain superfamily/Winged helix DNA-binding domain"/>
    <property type="match status" value="1"/>
</dbReference>
<dbReference type="SUPFAM" id="SSF46785">
    <property type="entry name" value="Winged helix' DNA-binding domain"/>
    <property type="match status" value="1"/>
</dbReference>
<reference evidence="6" key="1">
    <citation type="journal article" date="2019" name="Int. J. Syst. Evol. Microbiol.">
        <title>The Global Catalogue of Microorganisms (GCM) 10K type strain sequencing project: providing services to taxonomists for standard genome sequencing and annotation.</title>
        <authorList>
            <consortium name="The Broad Institute Genomics Platform"/>
            <consortium name="The Broad Institute Genome Sequencing Center for Infectious Disease"/>
            <person name="Wu L."/>
            <person name="Ma J."/>
        </authorList>
    </citation>
    <scope>NUCLEOTIDE SEQUENCE [LARGE SCALE GENOMIC DNA]</scope>
    <source>
        <strain evidence="6">KCTC 12907</strain>
    </source>
</reference>
<keyword evidence="6" id="KW-1185">Reference proteome</keyword>
<dbReference type="SMART" id="SM00345">
    <property type="entry name" value="HTH_GNTR"/>
    <property type="match status" value="1"/>
</dbReference>
<name>A0ABW2FEV1_9BACL</name>
<evidence type="ECO:0000313" key="5">
    <source>
        <dbReference type="EMBL" id="MFC7150842.1"/>
    </source>
</evidence>
<accession>A0ABW2FEV1</accession>
<dbReference type="InterPro" id="IPR036388">
    <property type="entry name" value="WH-like_DNA-bd_sf"/>
</dbReference>
<organism evidence="5 6">
    <name type="scientific">Cohnella cellulosilytica</name>
    <dbReference type="NCBI Taxonomy" id="986710"/>
    <lineage>
        <taxon>Bacteria</taxon>
        <taxon>Bacillati</taxon>
        <taxon>Bacillota</taxon>
        <taxon>Bacilli</taxon>
        <taxon>Bacillales</taxon>
        <taxon>Paenibacillaceae</taxon>
        <taxon>Cohnella</taxon>
    </lineage>
</organism>
<dbReference type="PANTHER" id="PTHR43537">
    <property type="entry name" value="TRANSCRIPTIONAL REGULATOR, GNTR FAMILY"/>
    <property type="match status" value="1"/>
</dbReference>
<keyword evidence="3" id="KW-0804">Transcription</keyword>
<keyword evidence="2" id="KW-0238">DNA-binding</keyword>
<dbReference type="Proteomes" id="UP001596378">
    <property type="component" value="Unassembled WGS sequence"/>
</dbReference>
<dbReference type="Gene3D" id="1.20.120.530">
    <property type="entry name" value="GntR ligand-binding domain-like"/>
    <property type="match status" value="1"/>
</dbReference>
<dbReference type="InterPro" id="IPR011711">
    <property type="entry name" value="GntR_C"/>
</dbReference>
<dbReference type="PANTHER" id="PTHR43537:SF5">
    <property type="entry name" value="UXU OPERON TRANSCRIPTIONAL REGULATOR"/>
    <property type="match status" value="1"/>
</dbReference>
<dbReference type="InterPro" id="IPR000524">
    <property type="entry name" value="Tscrpt_reg_HTH_GntR"/>
</dbReference>